<evidence type="ECO:0000256" key="1">
    <source>
        <dbReference type="SAM" id="Phobius"/>
    </source>
</evidence>
<evidence type="ECO:0000313" key="2">
    <source>
        <dbReference type="EMBL" id="GAA3700470.1"/>
    </source>
</evidence>
<gene>
    <name evidence="2" type="ORF">GCM10023081_41480</name>
</gene>
<dbReference type="RefSeq" id="WP_345153894.1">
    <property type="nucleotide sequence ID" value="NZ_BAABEO010000028.1"/>
</dbReference>
<feature type="transmembrane region" description="Helical" evidence="1">
    <location>
        <begin position="40"/>
        <end position="59"/>
    </location>
</feature>
<keyword evidence="3" id="KW-1185">Reference proteome</keyword>
<protein>
    <submittedName>
        <fullName evidence="2">Uncharacterized protein</fullName>
    </submittedName>
</protein>
<reference evidence="3" key="1">
    <citation type="journal article" date="2019" name="Int. J. Syst. Evol. Microbiol.">
        <title>The Global Catalogue of Microorganisms (GCM) 10K type strain sequencing project: providing services to taxonomists for standard genome sequencing and annotation.</title>
        <authorList>
            <consortium name="The Broad Institute Genomics Platform"/>
            <consortium name="The Broad Institute Genome Sequencing Center for Infectious Disease"/>
            <person name="Wu L."/>
            <person name="Ma J."/>
        </authorList>
    </citation>
    <scope>NUCLEOTIDE SEQUENCE [LARGE SCALE GENOMIC DNA]</scope>
    <source>
        <strain evidence="3">JCM 30742</strain>
    </source>
</reference>
<organism evidence="2 3">
    <name type="scientific">Arthrobacter ginkgonis</name>
    <dbReference type="NCBI Taxonomy" id="1630594"/>
    <lineage>
        <taxon>Bacteria</taxon>
        <taxon>Bacillati</taxon>
        <taxon>Actinomycetota</taxon>
        <taxon>Actinomycetes</taxon>
        <taxon>Micrococcales</taxon>
        <taxon>Micrococcaceae</taxon>
        <taxon>Arthrobacter</taxon>
    </lineage>
</organism>
<keyword evidence="1" id="KW-0812">Transmembrane</keyword>
<dbReference type="Proteomes" id="UP001500752">
    <property type="component" value="Unassembled WGS sequence"/>
</dbReference>
<feature type="transmembrane region" description="Helical" evidence="1">
    <location>
        <begin position="71"/>
        <end position="93"/>
    </location>
</feature>
<keyword evidence="1" id="KW-0472">Membrane</keyword>
<evidence type="ECO:0000313" key="3">
    <source>
        <dbReference type="Proteomes" id="UP001500752"/>
    </source>
</evidence>
<sequence length="157" mass="16619">MTIHTHRPRATSGAHERRFSITGTAYQWLVYNDPETSRQFRNAALALLAVGAVCAGLLLPEMPLIAERILLGGAAVALLSVLISVGTAMMSAFTARPDGLLQVAAAAGTDLEGLAVAVRAAERRRKPTVLPSGFHLRTEHTKGKSPEVSIVMARPAA</sequence>
<comment type="caution">
    <text evidence="2">The sequence shown here is derived from an EMBL/GenBank/DDBJ whole genome shotgun (WGS) entry which is preliminary data.</text>
</comment>
<dbReference type="EMBL" id="BAABEO010000028">
    <property type="protein sequence ID" value="GAA3700470.1"/>
    <property type="molecule type" value="Genomic_DNA"/>
</dbReference>
<name>A0ABP7D497_9MICC</name>
<keyword evidence="1" id="KW-1133">Transmembrane helix</keyword>
<proteinExistence type="predicted"/>
<accession>A0ABP7D497</accession>